<keyword evidence="2 4" id="KW-0378">Hydrolase</keyword>
<dbReference type="GO" id="GO:0009253">
    <property type="term" value="P:peptidoglycan catabolic process"/>
    <property type="evidence" value="ECO:0007669"/>
    <property type="project" value="InterPro"/>
</dbReference>
<name>A0A938WK17_9BACT</name>
<dbReference type="PANTHER" id="PTHR34135:SF2">
    <property type="entry name" value="LYSOZYME"/>
    <property type="match status" value="1"/>
</dbReference>
<comment type="similarity">
    <text evidence="1">Belongs to the glycosyl hydrolase 25 family.</text>
</comment>
<evidence type="ECO:0000256" key="3">
    <source>
        <dbReference type="ARBA" id="ARBA00023295"/>
    </source>
</evidence>
<dbReference type="Proteomes" id="UP000764045">
    <property type="component" value="Unassembled WGS sequence"/>
</dbReference>
<dbReference type="GO" id="GO:0003796">
    <property type="term" value="F:lysozyme activity"/>
    <property type="evidence" value="ECO:0007669"/>
    <property type="project" value="InterPro"/>
</dbReference>
<keyword evidence="5" id="KW-1185">Reference proteome</keyword>
<dbReference type="InterPro" id="IPR018077">
    <property type="entry name" value="Glyco_hydro_fam25_subgr"/>
</dbReference>
<organism evidence="4 5">
    <name type="scientific">Marseilla massiliensis</name>
    <dbReference type="NCBI Taxonomy" id="1841864"/>
    <lineage>
        <taxon>Bacteria</taxon>
        <taxon>Pseudomonadati</taxon>
        <taxon>Bacteroidota</taxon>
        <taxon>Bacteroidia</taxon>
        <taxon>Bacteroidales</taxon>
        <taxon>Prevotellaceae</taxon>
        <taxon>Marseilla</taxon>
    </lineage>
</organism>
<dbReference type="InterPro" id="IPR002053">
    <property type="entry name" value="Glyco_hydro_25"/>
</dbReference>
<dbReference type="Pfam" id="PF01183">
    <property type="entry name" value="Glyco_hydro_25"/>
    <property type="match status" value="1"/>
</dbReference>
<dbReference type="PROSITE" id="PS51904">
    <property type="entry name" value="GLYCOSYL_HYDROL_F25_2"/>
    <property type="match status" value="1"/>
</dbReference>
<sequence length="400" mass="45570">MVAGHYTATEKEIASLRQLADALESIGPKAKVKVDHTCIQKAQARPGKPKEVFVACNGGRWKNGIWLKVPNEGRGIGTDSAGRIISGVWKADTLTTGLRSDTSGIYRGLFSAGLDAHGHGTYTRHNGTYYEGHWKGDSRNGFGFSVDSERLRAGEWQADVYRGERLNYTSERIYGIDISRYQHGRGRRYYPIHWGKLRITDLGRISTKKISGTVDYPVSFIYIKSTEGTSIRNRYYRADYLQARKHGIHCGAYHFFSTRSTAQAQARHFIRNSCFRSGDLPPVLDVEPTERQIAAMGGIDKLFASVRTWMNIVRRHTGVRPILYVSQSFVNKHLNRAPDIKKNYNIWIARYGEYKPDIKLVYWQLCPDGRVDGIHGEVDINVFNGYHEQFDRFLKKELIK</sequence>
<keyword evidence="3" id="KW-0326">Glycosidase</keyword>
<dbReference type="InterPro" id="IPR017853">
    <property type="entry name" value="GH"/>
</dbReference>
<dbReference type="GO" id="GO:0016998">
    <property type="term" value="P:cell wall macromolecule catabolic process"/>
    <property type="evidence" value="ECO:0007669"/>
    <property type="project" value="InterPro"/>
</dbReference>
<dbReference type="EMBL" id="JACJJL010000003">
    <property type="protein sequence ID" value="MBM6660644.1"/>
    <property type="molecule type" value="Genomic_DNA"/>
</dbReference>
<dbReference type="GO" id="GO:0016052">
    <property type="term" value="P:carbohydrate catabolic process"/>
    <property type="evidence" value="ECO:0007669"/>
    <property type="project" value="TreeGrafter"/>
</dbReference>
<dbReference type="AlphaFoldDB" id="A0A938WK17"/>
<proteinExistence type="inferred from homology"/>
<comment type="caution">
    <text evidence="4">The sequence shown here is derived from an EMBL/GenBank/DDBJ whole genome shotgun (WGS) entry which is preliminary data.</text>
</comment>
<dbReference type="PANTHER" id="PTHR34135">
    <property type="entry name" value="LYSOZYME"/>
    <property type="match status" value="1"/>
</dbReference>
<evidence type="ECO:0000313" key="5">
    <source>
        <dbReference type="Proteomes" id="UP000764045"/>
    </source>
</evidence>
<dbReference type="SMART" id="SM00641">
    <property type="entry name" value="Glyco_25"/>
    <property type="match status" value="1"/>
</dbReference>
<evidence type="ECO:0000256" key="2">
    <source>
        <dbReference type="ARBA" id="ARBA00022801"/>
    </source>
</evidence>
<accession>A0A938WK17</accession>
<dbReference type="Gene3D" id="3.20.20.80">
    <property type="entry name" value="Glycosidases"/>
    <property type="match status" value="1"/>
</dbReference>
<reference evidence="4 5" key="1">
    <citation type="journal article" date="2021" name="Sci. Rep.">
        <title>The distribution of antibiotic resistance genes in chicken gut microbiota commensals.</title>
        <authorList>
            <person name="Juricova H."/>
            <person name="Matiasovicova J."/>
            <person name="Kubasova T."/>
            <person name="Cejkova D."/>
            <person name="Rychlik I."/>
        </authorList>
    </citation>
    <scope>NUCLEOTIDE SEQUENCE [LARGE SCALE GENOMIC DNA]</scope>
    <source>
        <strain evidence="4 5">An819</strain>
    </source>
</reference>
<protein>
    <submittedName>
        <fullName evidence="4">Glycosyl hydrolase family 25</fullName>
    </submittedName>
</protein>
<evidence type="ECO:0000313" key="4">
    <source>
        <dbReference type="EMBL" id="MBM6660644.1"/>
    </source>
</evidence>
<evidence type="ECO:0000256" key="1">
    <source>
        <dbReference type="ARBA" id="ARBA00010646"/>
    </source>
</evidence>
<dbReference type="SUPFAM" id="SSF51445">
    <property type="entry name" value="(Trans)glycosidases"/>
    <property type="match status" value="1"/>
</dbReference>
<dbReference type="SUPFAM" id="SSF82185">
    <property type="entry name" value="Histone H3 K4-specific methyltransferase SET7/9 N-terminal domain"/>
    <property type="match status" value="1"/>
</dbReference>
<gene>
    <name evidence="4" type="ORF">H6B30_02565</name>
</gene>